<reference evidence="2 3" key="1">
    <citation type="submission" date="2017-11" db="EMBL/GenBank/DDBJ databases">
        <title>De-novo sequencing of pomegranate (Punica granatum L.) genome.</title>
        <authorList>
            <person name="Akparov Z."/>
            <person name="Amiraslanov A."/>
            <person name="Hajiyeva S."/>
            <person name="Abbasov M."/>
            <person name="Kaur K."/>
            <person name="Hamwieh A."/>
            <person name="Solovyev V."/>
            <person name="Salamov A."/>
            <person name="Braich B."/>
            <person name="Kosarev P."/>
            <person name="Mahmoud A."/>
            <person name="Hajiyev E."/>
            <person name="Babayeva S."/>
            <person name="Izzatullayeva V."/>
            <person name="Mammadov A."/>
            <person name="Mammadov A."/>
            <person name="Sharifova S."/>
            <person name="Ojaghi J."/>
            <person name="Eynullazada K."/>
            <person name="Bayramov B."/>
            <person name="Abdulazimova A."/>
            <person name="Shahmuradov I."/>
        </authorList>
    </citation>
    <scope>NUCLEOTIDE SEQUENCE [LARGE SCALE GENOMIC DNA]</scope>
    <source>
        <strain evidence="3">cv. AG2017</strain>
        <tissue evidence="2">Leaf</tissue>
    </source>
</reference>
<dbReference type="InterPro" id="IPR007811">
    <property type="entry name" value="RPC4"/>
</dbReference>
<sequence length="324" mass="35352">MDEQKPSPRKVKFAPKAPPRKKPHSVAPKTEVEEDDGEAAEAELLLRRFNENLGRQGTKVQKKSSVQVAFDQGVVSSTPIRTYGGPKDERSGPSSSTKLRSSDSEKGAFGSQPLAAKEDALVVSTDSTDGIPPKMKEYKEPWDYEHTYYPTSLPLRPPCSGDPEILDEAEFGEAARNVEYDENAINPASELGLLDESEKENMFFFQLPPKLPMVKRSASVKGKARSDSSSSSSSKANSSTGDCNLESLSEGYMGKLLVYKSGKIKLKLGETLYDVSPGSDCIFPQNVAAVNALDRHFCVLGDIEKRAVVTPDLDSLLDTIIDLE</sequence>
<evidence type="ECO:0008006" key="4">
    <source>
        <dbReference type="Google" id="ProtNLM"/>
    </source>
</evidence>
<feature type="region of interest" description="Disordered" evidence="1">
    <location>
        <begin position="53"/>
        <end position="137"/>
    </location>
</feature>
<evidence type="ECO:0000313" key="3">
    <source>
        <dbReference type="Proteomes" id="UP000233551"/>
    </source>
</evidence>
<protein>
    <recommendedName>
        <fullName evidence="4">DNA-directed RNA polymerase III subunit RPC4</fullName>
    </recommendedName>
</protein>
<dbReference type="Pfam" id="PF05132">
    <property type="entry name" value="RNA_pol_Rpc4"/>
    <property type="match status" value="1"/>
</dbReference>
<dbReference type="Proteomes" id="UP000233551">
    <property type="component" value="Unassembled WGS sequence"/>
</dbReference>
<feature type="region of interest" description="Disordered" evidence="1">
    <location>
        <begin position="216"/>
        <end position="242"/>
    </location>
</feature>
<evidence type="ECO:0000256" key="1">
    <source>
        <dbReference type="SAM" id="MobiDB-lite"/>
    </source>
</evidence>
<gene>
    <name evidence="2" type="ORF">CRG98_025042</name>
</gene>
<organism evidence="2 3">
    <name type="scientific">Punica granatum</name>
    <name type="common">Pomegranate</name>
    <dbReference type="NCBI Taxonomy" id="22663"/>
    <lineage>
        <taxon>Eukaryota</taxon>
        <taxon>Viridiplantae</taxon>
        <taxon>Streptophyta</taxon>
        <taxon>Embryophyta</taxon>
        <taxon>Tracheophyta</taxon>
        <taxon>Spermatophyta</taxon>
        <taxon>Magnoliopsida</taxon>
        <taxon>eudicotyledons</taxon>
        <taxon>Gunneridae</taxon>
        <taxon>Pentapetalae</taxon>
        <taxon>rosids</taxon>
        <taxon>malvids</taxon>
        <taxon>Myrtales</taxon>
        <taxon>Lythraceae</taxon>
        <taxon>Punica</taxon>
    </lineage>
</organism>
<name>A0A2I0JE54_PUNGR</name>
<dbReference type="GO" id="GO:0042797">
    <property type="term" value="P:tRNA transcription by RNA polymerase III"/>
    <property type="evidence" value="ECO:0007669"/>
    <property type="project" value="TreeGrafter"/>
</dbReference>
<accession>A0A2I0JE54</accession>
<dbReference type="STRING" id="22663.A0A2I0JE54"/>
<dbReference type="GO" id="GO:0005666">
    <property type="term" value="C:RNA polymerase III complex"/>
    <property type="evidence" value="ECO:0007669"/>
    <property type="project" value="InterPro"/>
</dbReference>
<evidence type="ECO:0000313" key="2">
    <source>
        <dbReference type="EMBL" id="PKI54528.1"/>
    </source>
</evidence>
<feature type="compositionally biased region" description="Low complexity" evidence="1">
    <location>
        <begin position="227"/>
        <end position="239"/>
    </location>
</feature>
<feature type="compositionally biased region" description="Basic residues" evidence="1">
    <location>
        <begin position="7"/>
        <end position="24"/>
    </location>
</feature>
<comment type="caution">
    <text evidence="2">The sequence shown here is derived from an EMBL/GenBank/DDBJ whole genome shotgun (WGS) entry which is preliminary data.</text>
</comment>
<dbReference type="EMBL" id="PGOL01001778">
    <property type="protein sequence ID" value="PKI54528.1"/>
    <property type="molecule type" value="Genomic_DNA"/>
</dbReference>
<dbReference type="PANTHER" id="PTHR13408:SF6">
    <property type="entry name" value="DNA BINDING PROTEIN"/>
    <property type="match status" value="1"/>
</dbReference>
<keyword evidence="3" id="KW-1185">Reference proteome</keyword>
<dbReference type="AlphaFoldDB" id="A0A2I0JE54"/>
<proteinExistence type="predicted"/>
<dbReference type="GO" id="GO:0003677">
    <property type="term" value="F:DNA binding"/>
    <property type="evidence" value="ECO:0007669"/>
    <property type="project" value="InterPro"/>
</dbReference>
<feature type="region of interest" description="Disordered" evidence="1">
    <location>
        <begin position="1"/>
        <end position="39"/>
    </location>
</feature>
<dbReference type="PANTHER" id="PTHR13408">
    <property type="entry name" value="DNA-DIRECTED RNA POLYMERASE III"/>
    <property type="match status" value="1"/>
</dbReference>